<evidence type="ECO:0000313" key="5">
    <source>
        <dbReference type="EMBL" id="CUG89464.1"/>
    </source>
</evidence>
<dbReference type="AlphaFoldDB" id="A0A0S4JD31"/>
<feature type="compositionally biased region" description="Basic and acidic residues" evidence="4">
    <location>
        <begin position="500"/>
        <end position="509"/>
    </location>
</feature>
<dbReference type="PRINTS" id="PR00019">
    <property type="entry name" value="LEURICHRPT"/>
</dbReference>
<dbReference type="GO" id="GO:0005737">
    <property type="term" value="C:cytoplasm"/>
    <property type="evidence" value="ECO:0007669"/>
    <property type="project" value="TreeGrafter"/>
</dbReference>
<feature type="region of interest" description="Disordered" evidence="4">
    <location>
        <begin position="379"/>
        <end position="439"/>
    </location>
</feature>
<dbReference type="PANTHER" id="PTHR15454">
    <property type="entry name" value="NISCHARIN RELATED"/>
    <property type="match status" value="1"/>
</dbReference>
<dbReference type="Proteomes" id="UP000051952">
    <property type="component" value="Unassembled WGS sequence"/>
</dbReference>
<dbReference type="Pfam" id="PF13855">
    <property type="entry name" value="LRR_8"/>
    <property type="match status" value="1"/>
</dbReference>
<sequence>MHVSGRGRGIAELDLGAVFASDEERSALSLVKSLDLSHNVLTVVSALHPLGSLQTLNIAHNRIATLRSLPLTLTNVDLSFNQLTTLEGLMGLPCLEVLDVSHNKLHSLASMAGQPPTLQVLRASANRIASTDGIQNLFNLKVLLLDHNLVASSDALICLKGLEQLEVVSFAHCPVASVNGYRDYVIRTQPTLLSVDGAPTLGHMTRPLSRGLDSHNTSRRLNESTTTTQPPDAQDGYATLNATNQESTLLHSEERALRRELQDAVLLLEQEQKDHHRTRLQLRKSETQLQESKRLIREQLEELSLLRQEKESHISQLQALKGKVDVLQRNAKYEKERHHTETMRLAETFERDRTQHDVHISDLRQRIADVSSINSSRVYNAATTSRRGAKAASTHPHNTSAQSHRTSATSKGPIPRHMNTSKISSSATHPDDDDDDDTSEAAGALARQLKGWLCDEVRRQSKHDDRNRDDRDSNVSNSTEDSDDANSPRTAARNITALWERNEGRLGKR</sequence>
<dbReference type="InterPro" id="IPR001611">
    <property type="entry name" value="Leu-rich_rpt"/>
</dbReference>
<dbReference type="SMART" id="SM00365">
    <property type="entry name" value="LRR_SD22"/>
    <property type="match status" value="3"/>
</dbReference>
<protein>
    <recommendedName>
        <fullName evidence="7">Leucine-rich repeat protein</fullName>
    </recommendedName>
</protein>
<feature type="compositionally biased region" description="Polar residues" evidence="4">
    <location>
        <begin position="395"/>
        <end position="410"/>
    </location>
</feature>
<evidence type="ECO:0000313" key="6">
    <source>
        <dbReference type="Proteomes" id="UP000051952"/>
    </source>
</evidence>
<dbReference type="InterPro" id="IPR003591">
    <property type="entry name" value="Leu-rich_rpt_typical-subtyp"/>
</dbReference>
<dbReference type="PANTHER" id="PTHR15454:SF56">
    <property type="entry name" value="PROTEIN PHOSPHATASE 1 REGULATORY SUBUNIT 7-RELATED"/>
    <property type="match status" value="1"/>
</dbReference>
<organism evidence="5 6">
    <name type="scientific">Bodo saltans</name>
    <name type="common">Flagellated protozoan</name>
    <dbReference type="NCBI Taxonomy" id="75058"/>
    <lineage>
        <taxon>Eukaryota</taxon>
        <taxon>Discoba</taxon>
        <taxon>Euglenozoa</taxon>
        <taxon>Kinetoplastea</taxon>
        <taxon>Metakinetoplastina</taxon>
        <taxon>Eubodonida</taxon>
        <taxon>Bodonidae</taxon>
        <taxon>Bodo</taxon>
    </lineage>
</organism>
<dbReference type="OMA" id="ERHHTET"/>
<dbReference type="SMART" id="SM00369">
    <property type="entry name" value="LRR_TYP"/>
    <property type="match status" value="4"/>
</dbReference>
<dbReference type="EMBL" id="CYKH01001740">
    <property type="protein sequence ID" value="CUG89464.1"/>
    <property type="molecule type" value="Genomic_DNA"/>
</dbReference>
<dbReference type="OrthoDB" id="271226at2759"/>
<keyword evidence="2" id="KW-0677">Repeat</keyword>
<feature type="compositionally biased region" description="Basic and acidic residues" evidence="4">
    <location>
        <begin position="453"/>
        <end position="473"/>
    </location>
</feature>
<keyword evidence="6" id="KW-1185">Reference proteome</keyword>
<dbReference type="Pfam" id="PF12799">
    <property type="entry name" value="LRR_4"/>
    <property type="match status" value="1"/>
</dbReference>
<feature type="compositionally biased region" description="Polar residues" evidence="4">
    <location>
        <begin position="418"/>
        <end position="428"/>
    </location>
</feature>
<evidence type="ECO:0000256" key="2">
    <source>
        <dbReference type="ARBA" id="ARBA00022737"/>
    </source>
</evidence>
<evidence type="ECO:0008006" key="7">
    <source>
        <dbReference type="Google" id="ProtNLM"/>
    </source>
</evidence>
<proteinExistence type="predicted"/>
<evidence type="ECO:0000256" key="3">
    <source>
        <dbReference type="SAM" id="Coils"/>
    </source>
</evidence>
<evidence type="ECO:0000256" key="4">
    <source>
        <dbReference type="SAM" id="MobiDB-lite"/>
    </source>
</evidence>
<feature type="region of interest" description="Disordered" evidence="4">
    <location>
        <begin position="452"/>
        <end position="509"/>
    </location>
</feature>
<dbReference type="InterPro" id="IPR025875">
    <property type="entry name" value="Leu-rich_rpt_4"/>
</dbReference>
<keyword evidence="1" id="KW-0433">Leucine-rich repeat</keyword>
<accession>A0A0S4JD31</accession>
<gene>
    <name evidence="5" type="ORF">BSAL_21190</name>
</gene>
<dbReference type="VEuPathDB" id="TriTrypDB:BSAL_21190"/>
<name>A0A0S4JD31_BODSA</name>
<feature type="coiled-coil region" evidence="3">
    <location>
        <begin position="254"/>
        <end position="337"/>
    </location>
</feature>
<feature type="region of interest" description="Disordered" evidence="4">
    <location>
        <begin position="204"/>
        <end position="236"/>
    </location>
</feature>
<reference evidence="6" key="1">
    <citation type="submission" date="2015-09" db="EMBL/GenBank/DDBJ databases">
        <authorList>
            <consortium name="Pathogen Informatics"/>
        </authorList>
    </citation>
    <scope>NUCLEOTIDE SEQUENCE [LARGE SCALE GENOMIC DNA]</scope>
    <source>
        <strain evidence="6">Lake Konstanz</strain>
    </source>
</reference>
<dbReference type="InterPro" id="IPR032675">
    <property type="entry name" value="LRR_dom_sf"/>
</dbReference>
<evidence type="ECO:0000256" key="1">
    <source>
        <dbReference type="ARBA" id="ARBA00022614"/>
    </source>
</evidence>
<keyword evidence="3" id="KW-0175">Coiled coil</keyword>
<dbReference type="Gene3D" id="3.80.10.10">
    <property type="entry name" value="Ribonuclease Inhibitor"/>
    <property type="match status" value="2"/>
</dbReference>
<dbReference type="SUPFAM" id="SSF52075">
    <property type="entry name" value="Outer arm dynein light chain 1"/>
    <property type="match status" value="1"/>
</dbReference>